<evidence type="ECO:0000256" key="5">
    <source>
        <dbReference type="SAM" id="SignalP"/>
    </source>
</evidence>
<evidence type="ECO:0000256" key="2">
    <source>
        <dbReference type="ARBA" id="ARBA00008156"/>
    </source>
</evidence>
<evidence type="ECO:0000313" key="8">
    <source>
        <dbReference type="Proteomes" id="UP000554520"/>
    </source>
</evidence>
<dbReference type="GO" id="GO:0016020">
    <property type="term" value="C:membrane"/>
    <property type="evidence" value="ECO:0007669"/>
    <property type="project" value="InterPro"/>
</dbReference>
<evidence type="ECO:0000259" key="6">
    <source>
        <dbReference type="Pfam" id="PF01011"/>
    </source>
</evidence>
<dbReference type="InterPro" id="IPR002372">
    <property type="entry name" value="PQQ_rpt_dom"/>
</dbReference>
<dbReference type="PANTHER" id="PTHR32303">
    <property type="entry name" value="QUINOPROTEIN ALCOHOL DEHYDROGENASE (CYTOCHROME C)"/>
    <property type="match status" value="1"/>
</dbReference>
<feature type="chain" id="PRO_5032996763" evidence="5">
    <location>
        <begin position="18"/>
        <end position="651"/>
    </location>
</feature>
<keyword evidence="3 7" id="KW-0560">Oxidoreductase</keyword>
<dbReference type="AlphaFoldDB" id="A0A839U8C3"/>
<feature type="signal peptide" evidence="5">
    <location>
        <begin position="1"/>
        <end position="17"/>
    </location>
</feature>
<dbReference type="Proteomes" id="UP000554520">
    <property type="component" value="Unassembled WGS sequence"/>
</dbReference>
<accession>A0A839U8C3</accession>
<reference evidence="7 8" key="1">
    <citation type="submission" date="2020-08" db="EMBL/GenBank/DDBJ databases">
        <title>Genomic Encyclopedia of Type Strains, Phase III (KMG-III): the genomes of soil and plant-associated and newly described type strains.</title>
        <authorList>
            <person name="Whitman W."/>
        </authorList>
    </citation>
    <scope>NUCLEOTIDE SEQUENCE [LARGE SCALE GENOMIC DNA]</scope>
    <source>
        <strain evidence="7 8">CECT 7015</strain>
    </source>
</reference>
<gene>
    <name evidence="7" type="ORF">FHS21_001655</name>
</gene>
<comment type="similarity">
    <text evidence="2">Belongs to the bacterial PQQ dehydrogenase family.</text>
</comment>
<feature type="domain" description="Pyrrolo-quinoline quinone repeat" evidence="6">
    <location>
        <begin position="30"/>
        <end position="626"/>
    </location>
</feature>
<comment type="cofactor">
    <cofactor evidence="1">
        <name>pyrroloquinoline quinone</name>
        <dbReference type="ChEBI" id="CHEBI:58442"/>
    </cofactor>
</comment>
<keyword evidence="8" id="KW-1185">Reference proteome</keyword>
<dbReference type="Gene3D" id="2.140.10.10">
    <property type="entry name" value="Quinoprotein alcohol dehydrogenase-like superfamily"/>
    <property type="match status" value="2"/>
</dbReference>
<evidence type="ECO:0000313" key="7">
    <source>
        <dbReference type="EMBL" id="MBB3145250.1"/>
    </source>
</evidence>
<dbReference type="CDD" id="cd10280">
    <property type="entry name" value="PQQ_mGDH"/>
    <property type="match status" value="1"/>
</dbReference>
<dbReference type="InterPro" id="IPR017511">
    <property type="entry name" value="PQQ_mDH"/>
</dbReference>
<name>A0A839U8C3_9HYPH</name>
<dbReference type="EMBL" id="JACHXN010000004">
    <property type="protein sequence ID" value="MBB3145250.1"/>
    <property type="molecule type" value="Genomic_DNA"/>
</dbReference>
<keyword evidence="5" id="KW-0732">Signal</keyword>
<sequence length="651" mass="69686">MMWTKYLLSALSVVALAATCGELRAQSVEWSTYNGDLAAQKFSPLKQITPQNVGNLAVAWRTHTGDVSSGGPPPAGMHNRPPASGPQADLPPTVWSATPLFVNDTVYLGTPFYRIFALEPDTGKVKWSYDTNAVLEALTQPDLKNRGVAYWQADAPDASQACQKRIYIGTMDAKLHSVDADTGKPCADFGKGGVVDINQWNVENAKWPLSILQPPTVYKDFLFVGWAGKDWADAVDPPGTVFALDARTGALRWTFHALDAVDAAKSGTANVWASMAVDRDRNLLFLPVSSPSPNFFGGNRLDAISLGTSVTALDVNTGKVVWSRQLVHHDIWDLDTNSAPTLIDIQKDGATIPALVQTSKQGFLYVLNRETGEPVYPIEERPFPASTVPGETAAPTQPYVPLPKAVVGDKWPGVFGLADIVSFGYCSRAAATLRDEGRFTPPSLEGSLVYPGTIGGIEWGGGAVDPSTGTFVVNYSSAVQIYKLIPRADYDKAATAGGLETGGFFPMTGAPYGVQLTTFLNPLGMPCWKPPYGSIAAYDLKTGKQLWDVPFGQVQQYGFYMPESWGSITLGGPVITASGLIFIGASMDSMVRALDLATGKVLWKSLVAAPAVALPAVYEYKGKQYVVFAAGGNSILTPKVSDEIIAFALPN</sequence>
<protein>
    <submittedName>
        <fullName evidence="7">Quinoprotein glucose dehydrogenase</fullName>
        <ecNumber evidence="7">1.1.5.2</ecNumber>
    </submittedName>
</protein>
<evidence type="ECO:0000256" key="3">
    <source>
        <dbReference type="ARBA" id="ARBA00023002"/>
    </source>
</evidence>
<dbReference type="Pfam" id="PF01011">
    <property type="entry name" value="PQQ"/>
    <property type="match status" value="1"/>
</dbReference>
<comment type="caution">
    <text evidence="7">The sequence shown here is derived from an EMBL/GenBank/DDBJ whole genome shotgun (WGS) entry which is preliminary data.</text>
</comment>
<dbReference type="InterPro" id="IPR011047">
    <property type="entry name" value="Quinoprotein_ADH-like_sf"/>
</dbReference>
<organism evidence="7 8">
    <name type="scientific">Phyllobacterium trifolii</name>
    <dbReference type="NCBI Taxonomy" id="300193"/>
    <lineage>
        <taxon>Bacteria</taxon>
        <taxon>Pseudomonadati</taxon>
        <taxon>Pseudomonadota</taxon>
        <taxon>Alphaproteobacteria</taxon>
        <taxon>Hyphomicrobiales</taxon>
        <taxon>Phyllobacteriaceae</taxon>
        <taxon>Phyllobacterium</taxon>
    </lineage>
</organism>
<dbReference type="EC" id="1.1.5.2" evidence="7"/>
<dbReference type="PANTHER" id="PTHR32303:SF4">
    <property type="entry name" value="QUINOPROTEIN GLUCOSE DEHYDROGENASE"/>
    <property type="match status" value="1"/>
</dbReference>
<dbReference type="GO" id="GO:0008876">
    <property type="term" value="F:quinoprotein glucose dehydrogenase activity"/>
    <property type="evidence" value="ECO:0007669"/>
    <property type="project" value="UniProtKB-EC"/>
</dbReference>
<evidence type="ECO:0000256" key="1">
    <source>
        <dbReference type="ARBA" id="ARBA00001931"/>
    </source>
</evidence>
<dbReference type="SUPFAM" id="SSF50998">
    <property type="entry name" value="Quinoprotein alcohol dehydrogenase-like"/>
    <property type="match status" value="1"/>
</dbReference>
<proteinExistence type="inferred from homology"/>
<dbReference type="SMART" id="SM00564">
    <property type="entry name" value="PQQ"/>
    <property type="match status" value="6"/>
</dbReference>
<feature type="region of interest" description="Disordered" evidence="4">
    <location>
        <begin position="63"/>
        <end position="88"/>
    </location>
</feature>
<dbReference type="GO" id="GO:0048038">
    <property type="term" value="F:quinone binding"/>
    <property type="evidence" value="ECO:0007669"/>
    <property type="project" value="InterPro"/>
</dbReference>
<evidence type="ECO:0000256" key="4">
    <source>
        <dbReference type="SAM" id="MobiDB-lite"/>
    </source>
</evidence>
<dbReference type="InterPro" id="IPR018391">
    <property type="entry name" value="PQQ_b-propeller_rpt"/>
</dbReference>